<keyword evidence="1" id="KW-0963">Cytoplasm</keyword>
<dbReference type="PANTHER" id="PTHR30308:SF2">
    <property type="entry name" value="SSRA-BINDING PROTEIN"/>
    <property type="match status" value="1"/>
</dbReference>
<keyword evidence="2" id="KW-0694">RNA-binding</keyword>
<dbReference type="AlphaFoldDB" id="A0A1F6E9W8"/>
<dbReference type="GO" id="GO:0005829">
    <property type="term" value="C:cytosol"/>
    <property type="evidence" value="ECO:0007669"/>
    <property type="project" value="TreeGrafter"/>
</dbReference>
<feature type="non-terminal residue" evidence="3">
    <location>
        <position position="137"/>
    </location>
</feature>
<dbReference type="NCBIfam" id="NF003843">
    <property type="entry name" value="PRK05422.1"/>
    <property type="match status" value="1"/>
</dbReference>
<protein>
    <submittedName>
        <fullName evidence="3">SsrA-binding protein</fullName>
    </submittedName>
</protein>
<dbReference type="CDD" id="cd09294">
    <property type="entry name" value="SmpB"/>
    <property type="match status" value="1"/>
</dbReference>
<accession>A0A1F6E9W8</accession>
<dbReference type="EMBL" id="MFLL01000005">
    <property type="protein sequence ID" value="OGG70350.1"/>
    <property type="molecule type" value="Genomic_DNA"/>
</dbReference>
<gene>
    <name evidence="3" type="ORF">A3C20_03630</name>
</gene>
<dbReference type="InterPro" id="IPR020081">
    <property type="entry name" value="SsrA-bd_prot_CS"/>
</dbReference>
<evidence type="ECO:0000256" key="1">
    <source>
        <dbReference type="ARBA" id="ARBA00022490"/>
    </source>
</evidence>
<proteinExistence type="inferred from homology"/>
<name>A0A1F6E9W8_9BACT</name>
<evidence type="ECO:0000256" key="2">
    <source>
        <dbReference type="ARBA" id="ARBA00022884"/>
    </source>
</evidence>
<dbReference type="InterPro" id="IPR023620">
    <property type="entry name" value="SmpB"/>
</dbReference>
<dbReference type="NCBIfam" id="TIGR00086">
    <property type="entry name" value="smpB"/>
    <property type="match status" value="1"/>
</dbReference>
<evidence type="ECO:0000313" key="3">
    <source>
        <dbReference type="EMBL" id="OGG70350.1"/>
    </source>
</evidence>
<organism evidence="3 4">
    <name type="scientific">Candidatus Kaiserbacteria bacterium RIFCSPHIGHO2_02_FULL_55_25</name>
    <dbReference type="NCBI Taxonomy" id="1798498"/>
    <lineage>
        <taxon>Bacteria</taxon>
        <taxon>Candidatus Kaiseribacteriota</taxon>
    </lineage>
</organism>
<dbReference type="GO" id="GO:0070930">
    <property type="term" value="P:trans-translation-dependent protein tagging"/>
    <property type="evidence" value="ECO:0007669"/>
    <property type="project" value="TreeGrafter"/>
</dbReference>
<sequence length="137" mass="15186">MALVENKRVGFDYTILEEIEAGLALYGYEVKSLRAGQGSLKGARVVARGGEAYLVGATIPAWQVKNAPKSYDPERTRKLLLSAKEIAHVASAEGEKGLTIVPLKVYNKGRNLKLLIAIARGKKKEDKRQHIRERDEK</sequence>
<comment type="caution">
    <text evidence="3">The sequence shown here is derived from an EMBL/GenBank/DDBJ whole genome shotgun (WGS) entry which is preliminary data.</text>
</comment>
<dbReference type="PANTHER" id="PTHR30308">
    <property type="entry name" value="TMRNA-BINDING COMPONENT OF TRANS-TRANSLATION TAGGING COMPLEX"/>
    <property type="match status" value="1"/>
</dbReference>
<dbReference type="Pfam" id="PF01668">
    <property type="entry name" value="SmpB"/>
    <property type="match status" value="1"/>
</dbReference>
<dbReference type="PROSITE" id="PS01317">
    <property type="entry name" value="SSRP"/>
    <property type="match status" value="1"/>
</dbReference>
<evidence type="ECO:0000313" key="4">
    <source>
        <dbReference type="Proteomes" id="UP000176914"/>
    </source>
</evidence>
<dbReference type="HAMAP" id="MF_00023">
    <property type="entry name" value="SmpB"/>
    <property type="match status" value="1"/>
</dbReference>
<reference evidence="3 4" key="1">
    <citation type="journal article" date="2016" name="Nat. Commun.">
        <title>Thousands of microbial genomes shed light on interconnected biogeochemical processes in an aquifer system.</title>
        <authorList>
            <person name="Anantharaman K."/>
            <person name="Brown C.T."/>
            <person name="Hug L.A."/>
            <person name="Sharon I."/>
            <person name="Castelle C.J."/>
            <person name="Probst A.J."/>
            <person name="Thomas B.C."/>
            <person name="Singh A."/>
            <person name="Wilkins M.J."/>
            <person name="Karaoz U."/>
            <person name="Brodie E.L."/>
            <person name="Williams K.H."/>
            <person name="Hubbard S.S."/>
            <person name="Banfield J.F."/>
        </authorList>
    </citation>
    <scope>NUCLEOTIDE SEQUENCE [LARGE SCALE GENOMIC DNA]</scope>
</reference>
<dbReference type="GO" id="GO:0003723">
    <property type="term" value="F:RNA binding"/>
    <property type="evidence" value="ECO:0007669"/>
    <property type="project" value="UniProtKB-KW"/>
</dbReference>
<dbReference type="InterPro" id="IPR000037">
    <property type="entry name" value="SsrA-bd_prot"/>
</dbReference>
<dbReference type="Gene3D" id="2.40.280.10">
    <property type="match status" value="1"/>
</dbReference>
<dbReference type="SUPFAM" id="SSF74982">
    <property type="entry name" value="Small protein B (SmpB)"/>
    <property type="match status" value="1"/>
</dbReference>
<dbReference type="Proteomes" id="UP000176914">
    <property type="component" value="Unassembled WGS sequence"/>
</dbReference>